<comment type="caution">
    <text evidence="3">The sequence shown here is derived from an EMBL/GenBank/DDBJ whole genome shotgun (WGS) entry which is preliminary data.</text>
</comment>
<name>A0A3A4NEE4_ABYX5</name>
<reference evidence="3 4" key="1">
    <citation type="journal article" date="2017" name="ISME J.">
        <title>Energy and carbon metabolisms in a deep terrestrial subsurface fluid microbial community.</title>
        <authorList>
            <person name="Momper L."/>
            <person name="Jungbluth S.P."/>
            <person name="Lee M.D."/>
            <person name="Amend J.P."/>
        </authorList>
    </citation>
    <scope>NUCLEOTIDE SEQUENCE [LARGE SCALE GENOMIC DNA]</scope>
    <source>
        <strain evidence="3">SURF_5</strain>
    </source>
</reference>
<dbReference type="PANTHER" id="PTHR43842">
    <property type="entry name" value="PROPIONYL-COA CARBOXYLASE BETA CHAIN"/>
    <property type="match status" value="1"/>
</dbReference>
<dbReference type="Proteomes" id="UP000265882">
    <property type="component" value="Unassembled WGS sequence"/>
</dbReference>
<feature type="domain" description="CoA carboxyltransferase N-terminal" evidence="1">
    <location>
        <begin position="5"/>
        <end position="260"/>
    </location>
</feature>
<dbReference type="InterPro" id="IPR011762">
    <property type="entry name" value="COA_CT_N"/>
</dbReference>
<dbReference type="Gene3D" id="3.90.226.10">
    <property type="entry name" value="2-enoyl-CoA Hydratase, Chain A, domain 1"/>
    <property type="match status" value="2"/>
</dbReference>
<proteinExistence type="predicted"/>
<protein>
    <submittedName>
        <fullName evidence="3">Propionyl-CoA carboxylase</fullName>
    </submittedName>
</protein>
<dbReference type="InterPro" id="IPR034733">
    <property type="entry name" value="AcCoA_carboxyl_beta"/>
</dbReference>
<evidence type="ECO:0000259" key="1">
    <source>
        <dbReference type="PROSITE" id="PS50980"/>
    </source>
</evidence>
<feature type="domain" description="CoA carboxyltransferase C-terminal" evidence="2">
    <location>
        <begin position="264"/>
        <end position="498"/>
    </location>
</feature>
<gene>
    <name evidence="3" type="ORF">C4520_17960</name>
</gene>
<dbReference type="AlphaFoldDB" id="A0A3A4NEE4"/>
<dbReference type="InterPro" id="IPR051047">
    <property type="entry name" value="AccD/PCCB"/>
</dbReference>
<accession>A0A3A4NEE4</accession>
<dbReference type="PROSITE" id="PS50980">
    <property type="entry name" value="COA_CT_NTER"/>
    <property type="match status" value="1"/>
</dbReference>
<dbReference type="EMBL" id="QZKU01000123">
    <property type="protein sequence ID" value="RJP16716.1"/>
    <property type="molecule type" value="Genomic_DNA"/>
</dbReference>
<evidence type="ECO:0000259" key="2">
    <source>
        <dbReference type="PROSITE" id="PS50989"/>
    </source>
</evidence>
<sequence length="518" mass="57559">MGNRMKEAIERYRKIQEKNKLGGGAEHVERQHSRGKLTARERIDVLIDAGTFNELGTCVNTTGVRIDGRFTDAPCDGAVVGTAKVHGRTIMIYSSDFTVLGGSIGQQHIMKYCHCLELAASWGIPLVNLLDSSGGRLGYRDVAMAGIDWMFRLESVYSGIIPQITVLMGPCIAGGAYLPTLCDFLFISRISGNLWLGGPRQTAAATSEKIDRNVGGADYHMQLSGTCDLVGDDDKETILACRELLRYLPSNYREKPPAWERGDDPNREVEKLIEIVPDEFDKTYDMHEVIREIVDGGDFFELKNEYAKQLITGYCRFNGQTVGLVANNPAEPGSIYEVNACDKYYRFLQALDAYDTPLVNLVDTPPVVPGENEEARGLLRHIGKVVDVYATSTIPKIGVVLREAYADAGSMIMSGLKGMGADLTFAWPIARFAIEASELDYRQVYDKGIEEDAYDAYLNRSRERLDVFDVAHSWTAHVVDEVIEPKDTRRKIIEAMDVVKNKTDKLPPRAKRHGSSPT</sequence>
<dbReference type="GO" id="GO:0004658">
    <property type="term" value="F:propionyl-CoA carboxylase activity"/>
    <property type="evidence" value="ECO:0007669"/>
    <property type="project" value="TreeGrafter"/>
</dbReference>
<organism evidence="3 4">
    <name type="scientific">Abyssobacteria bacterium (strain SURF_5)</name>
    <dbReference type="NCBI Taxonomy" id="2093360"/>
    <lineage>
        <taxon>Bacteria</taxon>
        <taxon>Pseudomonadati</taxon>
        <taxon>Candidatus Hydrogenedentota</taxon>
        <taxon>Candidatus Abyssobacteria</taxon>
    </lineage>
</organism>
<dbReference type="Pfam" id="PF01039">
    <property type="entry name" value="Carboxyl_trans"/>
    <property type="match status" value="1"/>
</dbReference>
<dbReference type="SUPFAM" id="SSF52096">
    <property type="entry name" value="ClpP/crotonase"/>
    <property type="match status" value="2"/>
</dbReference>
<dbReference type="InterPro" id="IPR011763">
    <property type="entry name" value="COA_CT_C"/>
</dbReference>
<dbReference type="PROSITE" id="PS50989">
    <property type="entry name" value="COA_CT_CTER"/>
    <property type="match status" value="1"/>
</dbReference>
<evidence type="ECO:0000313" key="3">
    <source>
        <dbReference type="EMBL" id="RJP16716.1"/>
    </source>
</evidence>
<dbReference type="InterPro" id="IPR029045">
    <property type="entry name" value="ClpP/crotonase-like_dom_sf"/>
</dbReference>
<dbReference type="PANTHER" id="PTHR43842:SF2">
    <property type="entry name" value="PROPIONYL-COA CARBOXYLASE BETA CHAIN, MITOCHONDRIAL"/>
    <property type="match status" value="1"/>
</dbReference>
<evidence type="ECO:0000313" key="4">
    <source>
        <dbReference type="Proteomes" id="UP000265882"/>
    </source>
</evidence>